<evidence type="ECO:0000259" key="18">
    <source>
        <dbReference type="PROSITE" id="PS50115"/>
    </source>
</evidence>
<dbReference type="GO" id="GO:0005096">
    <property type="term" value="F:GTPase activator activity"/>
    <property type="evidence" value="ECO:0007669"/>
    <property type="project" value="UniProtKB-KW"/>
</dbReference>
<name>A0A212DID7_CEREH</name>
<dbReference type="SMART" id="SM00105">
    <property type="entry name" value="ArfGap"/>
    <property type="match status" value="1"/>
</dbReference>
<evidence type="ECO:0000256" key="1">
    <source>
        <dbReference type="ARBA" id="ARBA00004255"/>
    </source>
</evidence>
<keyword evidence="12" id="KW-0175">Coiled coil</keyword>
<dbReference type="PRINTS" id="PR00405">
    <property type="entry name" value="REVINTRACTNG"/>
</dbReference>
<evidence type="ECO:0000256" key="17">
    <source>
        <dbReference type="SAM" id="MobiDB-lite"/>
    </source>
</evidence>
<evidence type="ECO:0000256" key="6">
    <source>
        <dbReference type="ARBA" id="ARBA00022723"/>
    </source>
</evidence>
<evidence type="ECO:0000256" key="10">
    <source>
        <dbReference type="ARBA" id="ARBA00022927"/>
    </source>
</evidence>
<dbReference type="Gene3D" id="1.10.220.150">
    <property type="entry name" value="Arf GTPase activating protein"/>
    <property type="match status" value="1"/>
</dbReference>
<evidence type="ECO:0000256" key="5">
    <source>
        <dbReference type="ARBA" id="ARBA00022490"/>
    </source>
</evidence>
<dbReference type="AlphaFoldDB" id="A0A212DID7"/>
<dbReference type="PANTHER" id="PTHR45686">
    <property type="entry name" value="ADP-RIBOSYLATION FACTOR GTPASE ACTIVATING PROTEIN 3, ISOFORM H-RELATED"/>
    <property type="match status" value="1"/>
</dbReference>
<feature type="compositionally biased region" description="Polar residues" evidence="17">
    <location>
        <begin position="156"/>
        <end position="171"/>
    </location>
</feature>
<dbReference type="InterPro" id="IPR038508">
    <property type="entry name" value="ArfGAP_dom_sf"/>
</dbReference>
<dbReference type="OrthoDB" id="983479at2759"/>
<keyword evidence="13" id="KW-0472">Membrane</keyword>
<dbReference type="GO" id="GO:0008270">
    <property type="term" value="F:zinc ion binding"/>
    <property type="evidence" value="ECO:0007669"/>
    <property type="project" value="UniProtKB-KW"/>
</dbReference>
<comment type="subcellular location">
    <subcellularLocation>
        <location evidence="2">Cytoplasm</location>
    </subcellularLocation>
    <subcellularLocation>
        <location evidence="1">Golgi apparatus membrane</location>
        <topology evidence="1">Peripheral membrane protein</topology>
        <orientation evidence="1">Cytoplasmic side</orientation>
    </subcellularLocation>
</comment>
<comment type="caution">
    <text evidence="19">The sequence shown here is derived from an EMBL/GenBank/DDBJ whole genome shotgun (WGS) entry which is preliminary data.</text>
</comment>
<reference evidence="19 20" key="1">
    <citation type="journal article" date="2018" name="Mol. Genet. Genomics">
        <title>The red deer Cervus elaphus genome CerEla1.0: sequencing, annotating, genes, and chromosomes.</title>
        <authorList>
            <person name="Bana N.A."/>
            <person name="Nyiri A."/>
            <person name="Nagy J."/>
            <person name="Frank K."/>
            <person name="Nagy T."/>
            <person name="Steger V."/>
            <person name="Schiller M."/>
            <person name="Lakatos P."/>
            <person name="Sugar L."/>
            <person name="Horn P."/>
            <person name="Barta E."/>
            <person name="Orosz L."/>
        </authorList>
    </citation>
    <scope>NUCLEOTIDE SEQUENCE [LARGE SCALE GENOMIC DNA]</scope>
    <source>
        <strain evidence="19">Hungarian</strain>
    </source>
</reference>
<keyword evidence="8" id="KW-0862">Zinc</keyword>
<dbReference type="GO" id="GO:0048205">
    <property type="term" value="P:COPI coating of Golgi vesicle"/>
    <property type="evidence" value="ECO:0007669"/>
    <property type="project" value="TreeGrafter"/>
</dbReference>
<dbReference type="InterPro" id="IPR037278">
    <property type="entry name" value="ARFGAP/RecO"/>
</dbReference>
<evidence type="ECO:0000256" key="12">
    <source>
        <dbReference type="ARBA" id="ARBA00023054"/>
    </source>
</evidence>
<feature type="domain" description="Arf-GAP" evidence="18">
    <location>
        <begin position="11"/>
        <end position="133"/>
    </location>
</feature>
<gene>
    <name evidence="19" type="ORF">Celaphus_00009370</name>
</gene>
<evidence type="ECO:0000313" key="20">
    <source>
        <dbReference type="Proteomes" id="UP000242450"/>
    </source>
</evidence>
<keyword evidence="5" id="KW-0963">Cytoplasm</keyword>
<evidence type="ECO:0000256" key="7">
    <source>
        <dbReference type="ARBA" id="ARBA00022771"/>
    </source>
</evidence>
<protein>
    <recommendedName>
        <fullName evidence="14">ADP-ribosylation factor GTPase-activating protein 2</fullName>
    </recommendedName>
    <alternativeName>
        <fullName evidence="15">Zinc finger protein 289</fullName>
    </alternativeName>
</protein>
<dbReference type="InterPro" id="IPR001164">
    <property type="entry name" value="ArfGAP_dom"/>
</dbReference>
<keyword evidence="11" id="KW-0333">Golgi apparatus</keyword>
<evidence type="ECO:0000256" key="2">
    <source>
        <dbReference type="ARBA" id="ARBA00004496"/>
    </source>
</evidence>
<evidence type="ECO:0000256" key="4">
    <source>
        <dbReference type="ARBA" id="ARBA00022468"/>
    </source>
</evidence>
<dbReference type="EMBL" id="MKHE01000001">
    <property type="protein sequence ID" value="OWK17989.1"/>
    <property type="molecule type" value="Genomic_DNA"/>
</dbReference>
<dbReference type="PANTHER" id="PTHR45686:SF10">
    <property type="entry name" value="ADP-RIBOSYLATION FACTOR GTPASE-ACTIVATING PROTEIN 2"/>
    <property type="match status" value="1"/>
</dbReference>
<dbReference type="GO" id="GO:0015031">
    <property type="term" value="P:protein transport"/>
    <property type="evidence" value="ECO:0007669"/>
    <property type="project" value="UniProtKB-KW"/>
</dbReference>
<keyword evidence="6" id="KW-0479">Metal-binding</keyword>
<organism evidence="19 20">
    <name type="scientific">Cervus elaphus hippelaphus</name>
    <name type="common">European red deer</name>
    <dbReference type="NCBI Taxonomy" id="46360"/>
    <lineage>
        <taxon>Eukaryota</taxon>
        <taxon>Metazoa</taxon>
        <taxon>Chordata</taxon>
        <taxon>Craniata</taxon>
        <taxon>Vertebrata</taxon>
        <taxon>Euteleostomi</taxon>
        <taxon>Mammalia</taxon>
        <taxon>Eutheria</taxon>
        <taxon>Laurasiatheria</taxon>
        <taxon>Artiodactyla</taxon>
        <taxon>Ruminantia</taxon>
        <taxon>Pecora</taxon>
        <taxon>Cervidae</taxon>
        <taxon>Cervinae</taxon>
        <taxon>Cervus</taxon>
    </lineage>
</organism>
<dbReference type="GO" id="GO:0000139">
    <property type="term" value="C:Golgi membrane"/>
    <property type="evidence" value="ECO:0007669"/>
    <property type="project" value="UniProtKB-SubCell"/>
</dbReference>
<evidence type="ECO:0000256" key="16">
    <source>
        <dbReference type="PROSITE-ProRule" id="PRU00288"/>
    </source>
</evidence>
<dbReference type="SUPFAM" id="SSF57863">
    <property type="entry name" value="ArfGap/RecO-like zinc finger"/>
    <property type="match status" value="1"/>
</dbReference>
<evidence type="ECO:0000256" key="15">
    <source>
        <dbReference type="ARBA" id="ARBA00043100"/>
    </source>
</evidence>
<evidence type="ECO:0000256" key="14">
    <source>
        <dbReference type="ARBA" id="ARBA00039244"/>
    </source>
</evidence>
<keyword evidence="3" id="KW-0813">Transport</keyword>
<keyword evidence="20" id="KW-1185">Reference proteome</keyword>
<evidence type="ECO:0000256" key="3">
    <source>
        <dbReference type="ARBA" id="ARBA00022448"/>
    </source>
</evidence>
<evidence type="ECO:0000256" key="13">
    <source>
        <dbReference type="ARBA" id="ARBA00023136"/>
    </source>
</evidence>
<feature type="region of interest" description="Disordered" evidence="17">
    <location>
        <begin position="153"/>
        <end position="184"/>
    </location>
</feature>
<keyword evidence="7 16" id="KW-0863">Zinc-finger</keyword>
<evidence type="ECO:0000313" key="19">
    <source>
        <dbReference type="EMBL" id="OWK17989.1"/>
    </source>
</evidence>
<keyword evidence="9" id="KW-0931">ER-Golgi transport</keyword>
<dbReference type="Proteomes" id="UP000242450">
    <property type="component" value="Chromosome 1"/>
</dbReference>
<proteinExistence type="predicted"/>
<keyword evidence="10" id="KW-0653">Protein transport</keyword>
<dbReference type="PROSITE" id="PS50115">
    <property type="entry name" value="ARFGAP"/>
    <property type="match status" value="1"/>
</dbReference>
<evidence type="ECO:0000256" key="9">
    <source>
        <dbReference type="ARBA" id="ARBA00022892"/>
    </source>
</evidence>
<sequence length="274" mass="29897">MAAEPSKTEIQTLFKRLRAIPTNKACFDCGAKNPSWASITYGVFLCIDCSGVHRSLGVHLSFIRSTELDSNWSWFQLRCMQVGGNANAIAFFRQHGCTANDANTKYNSRAAQMYREKIRQLGSAALARHGTDEWLIEASVIWFFQPPAWSVPATDPSETQQPAPSAESSGLAQPEHGPNMDLLGTSPKASLGQYTSWQEWGVLGACGPWEFFSDLLLPVWTEVPGDRTSCLSGVGPEIEAVAAALTEGTSEQALGGWCPRPGVCLSVWAWVWPV</sequence>
<evidence type="ECO:0000256" key="11">
    <source>
        <dbReference type="ARBA" id="ARBA00023034"/>
    </source>
</evidence>
<accession>A0A212DID7</accession>
<dbReference type="FunFam" id="1.10.220.150:FF:000004">
    <property type="entry name" value="Putative ADP-ribosylation factor GTPase-activating protein 2"/>
    <property type="match status" value="1"/>
</dbReference>
<evidence type="ECO:0000256" key="8">
    <source>
        <dbReference type="ARBA" id="ARBA00022833"/>
    </source>
</evidence>
<dbReference type="Pfam" id="PF01412">
    <property type="entry name" value="ArfGap"/>
    <property type="match status" value="1"/>
</dbReference>
<dbReference type="CDD" id="cd09029">
    <property type="entry name" value="ArfGap_ArfGap2"/>
    <property type="match status" value="1"/>
</dbReference>
<keyword evidence="4" id="KW-0343">GTPase activation</keyword>